<proteinExistence type="predicted"/>
<dbReference type="PANTHER" id="PTHR37625">
    <property type="entry name" value="OUTER MEMBRANE LIPOPROTEIN-RELATED"/>
    <property type="match status" value="1"/>
</dbReference>
<keyword evidence="2" id="KW-0449">Lipoprotein</keyword>
<feature type="signal peptide" evidence="1">
    <location>
        <begin position="1"/>
        <end position="27"/>
    </location>
</feature>
<dbReference type="eggNOG" id="COG3521">
    <property type="taxonomic scope" value="Bacteria"/>
</dbReference>
<dbReference type="EMBL" id="JMTB01000091">
    <property type="protein sequence ID" value="KFC05302.1"/>
    <property type="molecule type" value="Genomic_DNA"/>
</dbReference>
<organism evidence="2 3">
    <name type="scientific">Trabulsiella guamensis ATCC 49490</name>
    <dbReference type="NCBI Taxonomy" id="1005994"/>
    <lineage>
        <taxon>Bacteria</taxon>
        <taxon>Pseudomonadati</taxon>
        <taxon>Pseudomonadota</taxon>
        <taxon>Gammaproteobacteria</taxon>
        <taxon>Enterobacterales</taxon>
        <taxon>Enterobacteriaceae</taxon>
        <taxon>Trabulsiella</taxon>
    </lineage>
</organism>
<dbReference type="PANTHER" id="PTHR37625:SF5">
    <property type="entry name" value="LIPOPROTEIN"/>
    <property type="match status" value="1"/>
</dbReference>
<keyword evidence="3" id="KW-1185">Reference proteome</keyword>
<protein>
    <submittedName>
        <fullName evidence="2">Type VI secretion lipoprotein</fullName>
    </submittedName>
</protein>
<evidence type="ECO:0000313" key="3">
    <source>
        <dbReference type="Proteomes" id="UP000028630"/>
    </source>
</evidence>
<name>A0A085A507_9ENTR</name>
<comment type="caution">
    <text evidence="2">The sequence shown here is derived from an EMBL/GenBank/DDBJ whole genome shotgun (WGS) entry which is preliminary data.</text>
</comment>
<feature type="chain" id="PRO_5001786236" evidence="1">
    <location>
        <begin position="28"/>
        <end position="180"/>
    </location>
</feature>
<reference evidence="3" key="1">
    <citation type="submission" date="2014-05" db="EMBL/GenBank/DDBJ databases">
        <title>ATOL: Assembling a taxonomically balanced genome-scale reconstruction of the evolutionary history of the Enterobacteriaceae.</title>
        <authorList>
            <person name="Plunkett G. III"/>
            <person name="Neeno-Eckwall E.C."/>
            <person name="Glasner J.D."/>
            <person name="Perna N.T."/>
        </authorList>
    </citation>
    <scope>NUCLEOTIDE SEQUENCE [LARGE SCALE GENOMIC DNA]</scope>
    <source>
        <strain evidence="3">ATCC 49490</strain>
    </source>
</reference>
<dbReference type="RefSeq" id="WP_038158246.1">
    <property type="nucleotide sequence ID" value="NZ_JMTB01000091.1"/>
</dbReference>
<sequence length="180" mass="20471">MSPVRKVCRWCSVLLITLLLSSCTVSKKVGKVLMDPDIQVGSLAEQPSTVRITLLAEPDINKNESDEATPVNLQVIYLSEDSKLLAADFDQLNEEDSDLEKILGKNYIDHQDYTLLPGQFKPLELIKLEEDNQYIGVVVYYADENISQWKKVIKIKGMGHAYHLLIHVRDNDVELQKEED</sequence>
<dbReference type="Proteomes" id="UP000028630">
    <property type="component" value="Unassembled WGS sequence"/>
</dbReference>
<dbReference type="InterPro" id="IPR038706">
    <property type="entry name" value="Type_VI_SciN-like_sf"/>
</dbReference>
<keyword evidence="1" id="KW-0732">Signal</keyword>
<dbReference type="PROSITE" id="PS51257">
    <property type="entry name" value="PROKAR_LIPOPROTEIN"/>
    <property type="match status" value="1"/>
</dbReference>
<dbReference type="OrthoDB" id="8655355at2"/>
<evidence type="ECO:0000256" key="1">
    <source>
        <dbReference type="SAM" id="SignalP"/>
    </source>
</evidence>
<gene>
    <name evidence="2" type="ORF">GTGU_02886</name>
</gene>
<dbReference type="Pfam" id="PF12790">
    <property type="entry name" value="T6SS-SciN"/>
    <property type="match status" value="1"/>
</dbReference>
<dbReference type="NCBIfam" id="TIGR03352">
    <property type="entry name" value="VI_chp_3"/>
    <property type="match status" value="1"/>
</dbReference>
<evidence type="ECO:0000313" key="2">
    <source>
        <dbReference type="EMBL" id="KFC05302.1"/>
    </source>
</evidence>
<accession>A0A085A507</accession>
<dbReference type="AlphaFoldDB" id="A0A085A507"/>
<dbReference type="InterPro" id="IPR017734">
    <property type="entry name" value="T6SS_SciN"/>
</dbReference>
<dbReference type="Gene3D" id="2.60.40.4150">
    <property type="entry name" value="Type VI secretion system, lipoprotein SciN"/>
    <property type="match status" value="1"/>
</dbReference>